<gene>
    <name evidence="1" type="ORF">EDC39_11290</name>
</gene>
<evidence type="ECO:0000313" key="1">
    <source>
        <dbReference type="EMBL" id="TYO96802.1"/>
    </source>
</evidence>
<dbReference type="Proteomes" id="UP000324159">
    <property type="component" value="Unassembled WGS sequence"/>
</dbReference>
<dbReference type="RefSeq" id="WP_187426785.1">
    <property type="nucleotide sequence ID" value="NZ_VNIB01000012.1"/>
</dbReference>
<comment type="caution">
    <text evidence="1">The sequence shown here is derived from an EMBL/GenBank/DDBJ whole genome shotgun (WGS) entry which is preliminary data.</text>
</comment>
<dbReference type="AlphaFoldDB" id="A0A5D3WHK1"/>
<reference evidence="1 2" key="1">
    <citation type="submission" date="2019-07" db="EMBL/GenBank/DDBJ databases">
        <title>Genomic Encyclopedia of Type Strains, Phase IV (KMG-IV): sequencing the most valuable type-strain genomes for metagenomic binning, comparative biology and taxonomic classification.</title>
        <authorList>
            <person name="Goeker M."/>
        </authorList>
    </citation>
    <scope>NUCLEOTIDE SEQUENCE [LARGE SCALE GENOMIC DNA]</scope>
    <source>
        <strain evidence="1 2">SS015</strain>
    </source>
</reference>
<proteinExistence type="predicted"/>
<accession>A0A5D3WHK1</accession>
<protein>
    <submittedName>
        <fullName evidence="1">Uncharacterized protein</fullName>
    </submittedName>
</protein>
<evidence type="ECO:0000313" key="2">
    <source>
        <dbReference type="Proteomes" id="UP000324159"/>
    </source>
</evidence>
<dbReference type="EMBL" id="VNIB01000012">
    <property type="protein sequence ID" value="TYO96802.1"/>
    <property type="molecule type" value="Genomic_DNA"/>
</dbReference>
<keyword evidence="2" id="KW-1185">Reference proteome</keyword>
<organism evidence="1 2">
    <name type="scientific">Geothermobacter ehrlichii</name>
    <dbReference type="NCBI Taxonomy" id="213224"/>
    <lineage>
        <taxon>Bacteria</taxon>
        <taxon>Pseudomonadati</taxon>
        <taxon>Thermodesulfobacteriota</taxon>
        <taxon>Desulfuromonadia</taxon>
        <taxon>Desulfuromonadales</taxon>
        <taxon>Geothermobacteraceae</taxon>
        <taxon>Geothermobacter</taxon>
    </lineage>
</organism>
<name>A0A5D3WHK1_9BACT</name>
<sequence length="52" mass="6211">MPRSEEAKKYSEKVKEILSRQQPMSFEEFREQSRKVLANAKPILRRPLPPKK</sequence>